<organism evidence="2 3">
    <name type="scientific">Vitis vinifera</name>
    <name type="common">Grape</name>
    <dbReference type="NCBI Taxonomy" id="29760"/>
    <lineage>
        <taxon>Eukaryota</taxon>
        <taxon>Viridiplantae</taxon>
        <taxon>Streptophyta</taxon>
        <taxon>Embryophyta</taxon>
        <taxon>Tracheophyta</taxon>
        <taxon>Spermatophyta</taxon>
        <taxon>Magnoliopsida</taxon>
        <taxon>eudicotyledons</taxon>
        <taxon>Gunneridae</taxon>
        <taxon>Pentapetalae</taxon>
        <taxon>rosids</taxon>
        <taxon>Vitales</taxon>
        <taxon>Vitaceae</taxon>
        <taxon>Viteae</taxon>
        <taxon>Vitis</taxon>
    </lineage>
</organism>
<dbReference type="InterPro" id="IPR038577">
    <property type="entry name" value="GT10-like_C_sf"/>
</dbReference>
<dbReference type="GO" id="GO:0016020">
    <property type="term" value="C:membrane"/>
    <property type="evidence" value="ECO:0007669"/>
    <property type="project" value="InterPro"/>
</dbReference>
<reference evidence="2 3" key="1">
    <citation type="journal article" date="2018" name="PLoS Genet.">
        <title>Population sequencing reveals clonal diversity and ancestral inbreeding in the grapevine cultivar Chardonnay.</title>
        <authorList>
            <person name="Roach M.J."/>
            <person name="Johnson D.L."/>
            <person name="Bohlmann J."/>
            <person name="van Vuuren H.J."/>
            <person name="Jones S.J."/>
            <person name="Pretorius I.S."/>
            <person name="Schmidt S.A."/>
            <person name="Borneman A.R."/>
        </authorList>
    </citation>
    <scope>NUCLEOTIDE SEQUENCE [LARGE SCALE GENOMIC DNA]</scope>
    <source>
        <strain evidence="3">cv. Chardonnay</strain>
        <tissue evidence="2">Leaf</tissue>
    </source>
</reference>
<dbReference type="EMBL" id="QGNW01000842">
    <property type="protein sequence ID" value="RVW61343.1"/>
    <property type="molecule type" value="Genomic_DNA"/>
</dbReference>
<comment type="caution">
    <text evidence="2">The sequence shown here is derived from an EMBL/GenBank/DDBJ whole genome shotgun (WGS) entry which is preliminary data.</text>
</comment>
<comment type="pathway">
    <text evidence="1">Protein modification; protein glycosylation.</text>
</comment>
<accession>A0A438FN15</accession>
<evidence type="ECO:0000256" key="1">
    <source>
        <dbReference type="ARBA" id="ARBA00004922"/>
    </source>
</evidence>
<proteinExistence type="predicted"/>
<dbReference type="PANTHER" id="PTHR11929">
    <property type="entry name" value="ALPHA- 1,3 -FUCOSYLTRANSFERASE"/>
    <property type="match status" value="1"/>
</dbReference>
<evidence type="ECO:0000313" key="2">
    <source>
        <dbReference type="EMBL" id="RVW61343.1"/>
    </source>
</evidence>
<gene>
    <name evidence="2" type="primary">FUT12_2</name>
    <name evidence="2" type="ORF">CK203_020528</name>
</gene>
<dbReference type="GO" id="GO:0008417">
    <property type="term" value="F:fucosyltransferase activity"/>
    <property type="evidence" value="ECO:0007669"/>
    <property type="project" value="InterPro"/>
</dbReference>
<evidence type="ECO:0000313" key="3">
    <source>
        <dbReference type="Proteomes" id="UP000288805"/>
    </source>
</evidence>
<keyword evidence="2" id="KW-0328">Glycosyltransferase</keyword>
<keyword evidence="2" id="KW-0808">Transferase</keyword>
<dbReference type="InterPro" id="IPR001503">
    <property type="entry name" value="Glyco_trans_10"/>
</dbReference>
<dbReference type="Proteomes" id="UP000288805">
    <property type="component" value="Unassembled WGS sequence"/>
</dbReference>
<sequence>MALLPIQRNVTRAETTQEGSSVLTPTKKKWSNLMPLFVALVVVAEIAFLGRLDIAKNVDVVNSWTDSFYSAPASKELAVGGDDLGLDGLESESCEEWLEKEDAVVYSRDFRKNPILVSGAEQEWKTCAVGCKFEYNSHGKLDASFGIPQPAGTASVIRSMESAQYYSENKIDLARRWVSTIWNDLMHIQTPTAVKAKFFYQFEACPGSEVVPTTTPGFWLCLSLIESGGGGELNLYKEFLWRGYDIIMTTSLSSDVPVGYFSWAEYDIMAPVQPKTESAIAAAFISNCGARNFRLQALEALEKANVKIDSYGGCHRNRDGRADLCSFDLAVGNSRIRFHTISTALKMIAFQGHGALTFDYERMYLKKFKLGKLESHMFK</sequence>
<dbReference type="SUPFAM" id="SSF53756">
    <property type="entry name" value="UDP-Glycosyltransferase/glycogen phosphorylase"/>
    <property type="match status" value="1"/>
</dbReference>
<name>A0A438FN15_VITVI</name>
<dbReference type="UniPathway" id="UPA00378"/>
<dbReference type="PANTHER" id="PTHR11929:SF220">
    <property type="entry name" value="FUCOSYLTRANSFERASE"/>
    <property type="match status" value="1"/>
</dbReference>
<dbReference type="Gene3D" id="3.40.50.11660">
    <property type="entry name" value="Glycosyl transferase family 10, C-terminal domain"/>
    <property type="match status" value="1"/>
</dbReference>
<dbReference type="AlphaFoldDB" id="A0A438FN15"/>
<protein>
    <submittedName>
        <fullName evidence="2">Putative fucosyltransferase-like protein</fullName>
    </submittedName>
</protein>